<protein>
    <submittedName>
        <fullName evidence="3">Uncharacterized protein</fullName>
    </submittedName>
</protein>
<keyword evidence="2" id="KW-1133">Transmembrane helix</keyword>
<keyword evidence="2" id="KW-0812">Transmembrane</keyword>
<feature type="transmembrane region" description="Helical" evidence="2">
    <location>
        <begin position="21"/>
        <end position="38"/>
    </location>
</feature>
<dbReference type="Proteomes" id="UP000246050">
    <property type="component" value="Unassembled WGS sequence"/>
</dbReference>
<reference evidence="3 4" key="1">
    <citation type="submission" date="2018-05" db="EMBL/GenBank/DDBJ databases">
        <title>Micromonosporas from Atacama Desert.</title>
        <authorList>
            <person name="Carro L."/>
            <person name="Golinska P."/>
            <person name="Klenk H.-P."/>
            <person name="Goodfellow M."/>
        </authorList>
    </citation>
    <scope>NUCLEOTIDE SEQUENCE [LARGE SCALE GENOMIC DNA]</scope>
    <source>
        <strain evidence="3 4">4G51</strain>
    </source>
</reference>
<dbReference type="OrthoDB" id="3651658at2"/>
<proteinExistence type="predicted"/>
<gene>
    <name evidence="3" type="ORF">DKT69_36490</name>
</gene>
<feature type="region of interest" description="Disordered" evidence="1">
    <location>
        <begin position="74"/>
        <end position="101"/>
    </location>
</feature>
<comment type="caution">
    <text evidence="3">The sequence shown here is derived from an EMBL/GenBank/DDBJ whole genome shotgun (WGS) entry which is preliminary data.</text>
</comment>
<evidence type="ECO:0000313" key="4">
    <source>
        <dbReference type="Proteomes" id="UP000246050"/>
    </source>
</evidence>
<sequence length="101" mass="11509">MLAAAIGGLWWLRRRRSWRETLLVSWIAAPVVFFQLWPVKGFQYLLPAAAPVVVLAARALTALPVPERMGRLLRRTVRSPDARPSTAHRRADQGNGRRRTR</sequence>
<keyword evidence="2" id="KW-0472">Membrane</keyword>
<feature type="transmembrane region" description="Helical" evidence="2">
    <location>
        <begin position="44"/>
        <end position="65"/>
    </location>
</feature>
<dbReference type="AlphaFoldDB" id="A0A317CWA6"/>
<evidence type="ECO:0000313" key="3">
    <source>
        <dbReference type="EMBL" id="PWR06677.1"/>
    </source>
</evidence>
<dbReference type="EMBL" id="QGKS01000504">
    <property type="protein sequence ID" value="PWR06677.1"/>
    <property type="molecule type" value="Genomic_DNA"/>
</dbReference>
<organism evidence="3 4">
    <name type="scientific">Micromonospora sicca</name>
    <dbReference type="NCBI Taxonomy" id="2202420"/>
    <lineage>
        <taxon>Bacteria</taxon>
        <taxon>Bacillati</taxon>
        <taxon>Actinomycetota</taxon>
        <taxon>Actinomycetes</taxon>
        <taxon>Micromonosporales</taxon>
        <taxon>Micromonosporaceae</taxon>
        <taxon>Micromonospora</taxon>
    </lineage>
</organism>
<evidence type="ECO:0000256" key="1">
    <source>
        <dbReference type="SAM" id="MobiDB-lite"/>
    </source>
</evidence>
<evidence type="ECO:0000256" key="2">
    <source>
        <dbReference type="SAM" id="Phobius"/>
    </source>
</evidence>
<accession>A0A317CWA6</accession>
<dbReference type="RefSeq" id="WP_109805900.1">
    <property type="nucleotide sequence ID" value="NZ_QGKS01000504.1"/>
</dbReference>
<name>A0A317CWA6_9ACTN</name>